<comment type="caution">
    <text evidence="5">The sequence shown here is derived from an EMBL/GenBank/DDBJ whole genome shotgun (WGS) entry which is preliminary data.</text>
</comment>
<dbReference type="SUPFAM" id="SSF52540">
    <property type="entry name" value="P-loop containing nucleoside triphosphate hydrolases"/>
    <property type="match status" value="1"/>
</dbReference>
<keyword evidence="1" id="KW-0813">Transport</keyword>
<accession>A0A7K0KGE9</accession>
<dbReference type="EMBL" id="VUNG01000024">
    <property type="protein sequence ID" value="MST84924.1"/>
    <property type="molecule type" value="Genomic_DNA"/>
</dbReference>
<dbReference type="PANTHER" id="PTHR42939:SF1">
    <property type="entry name" value="ABC TRANSPORTER ATP-BINDING PROTEIN ALBC-RELATED"/>
    <property type="match status" value="1"/>
</dbReference>
<dbReference type="RefSeq" id="WP_154534512.1">
    <property type="nucleotide sequence ID" value="NZ_VUNG01000024.1"/>
</dbReference>
<keyword evidence="2" id="KW-0547">Nucleotide-binding</keyword>
<gene>
    <name evidence="5" type="ORF">FYJ73_09635</name>
</gene>
<evidence type="ECO:0000256" key="2">
    <source>
        <dbReference type="ARBA" id="ARBA00022741"/>
    </source>
</evidence>
<dbReference type="InterPro" id="IPR051782">
    <property type="entry name" value="ABC_Transporter_VariousFunc"/>
</dbReference>
<dbReference type="SMART" id="SM00382">
    <property type="entry name" value="AAA"/>
    <property type="match status" value="1"/>
</dbReference>
<dbReference type="InterPro" id="IPR003439">
    <property type="entry name" value="ABC_transporter-like_ATP-bd"/>
</dbReference>
<dbReference type="InterPro" id="IPR003593">
    <property type="entry name" value="AAA+_ATPase"/>
</dbReference>
<evidence type="ECO:0000313" key="6">
    <source>
        <dbReference type="Proteomes" id="UP000438914"/>
    </source>
</evidence>
<dbReference type="InterPro" id="IPR027417">
    <property type="entry name" value="P-loop_NTPase"/>
</dbReference>
<proteinExistence type="predicted"/>
<dbReference type="Proteomes" id="UP000438914">
    <property type="component" value="Unassembled WGS sequence"/>
</dbReference>
<evidence type="ECO:0000256" key="1">
    <source>
        <dbReference type="ARBA" id="ARBA00022448"/>
    </source>
</evidence>
<dbReference type="PROSITE" id="PS50893">
    <property type="entry name" value="ABC_TRANSPORTER_2"/>
    <property type="match status" value="1"/>
</dbReference>
<keyword evidence="3 5" id="KW-0067">ATP-binding</keyword>
<protein>
    <submittedName>
        <fullName evidence="5">ATP-binding cassette domain-containing protein</fullName>
    </submittedName>
</protein>
<dbReference type="GO" id="GO:0016887">
    <property type="term" value="F:ATP hydrolysis activity"/>
    <property type="evidence" value="ECO:0007669"/>
    <property type="project" value="InterPro"/>
</dbReference>
<keyword evidence="6" id="KW-1185">Reference proteome</keyword>
<organism evidence="5 6">
    <name type="scientific">Hallella mizrahii</name>
    <dbReference type="NCBI Taxonomy" id="2606637"/>
    <lineage>
        <taxon>Bacteria</taxon>
        <taxon>Pseudomonadati</taxon>
        <taxon>Bacteroidota</taxon>
        <taxon>Bacteroidia</taxon>
        <taxon>Bacteroidales</taxon>
        <taxon>Prevotellaceae</taxon>
        <taxon>Hallella</taxon>
    </lineage>
</organism>
<name>A0A7K0KGE9_9BACT</name>
<dbReference type="GO" id="GO:0005524">
    <property type="term" value="F:ATP binding"/>
    <property type="evidence" value="ECO:0007669"/>
    <property type="project" value="UniProtKB-KW"/>
</dbReference>
<dbReference type="PANTHER" id="PTHR42939">
    <property type="entry name" value="ABC TRANSPORTER ATP-BINDING PROTEIN ALBC-RELATED"/>
    <property type="match status" value="1"/>
</dbReference>
<evidence type="ECO:0000256" key="3">
    <source>
        <dbReference type="ARBA" id="ARBA00022840"/>
    </source>
</evidence>
<feature type="domain" description="ABC transporter" evidence="4">
    <location>
        <begin position="2"/>
        <end position="228"/>
    </location>
</feature>
<dbReference type="AlphaFoldDB" id="A0A7K0KGE9"/>
<evidence type="ECO:0000259" key="4">
    <source>
        <dbReference type="PROSITE" id="PS50893"/>
    </source>
</evidence>
<dbReference type="Gene3D" id="3.40.50.300">
    <property type="entry name" value="P-loop containing nucleotide triphosphate hydrolases"/>
    <property type="match status" value="1"/>
</dbReference>
<dbReference type="Pfam" id="PF00005">
    <property type="entry name" value="ABC_tran"/>
    <property type="match status" value="1"/>
</dbReference>
<sequence>MIDVRDLCFHYQGSKHQVFDHFALQLQPGSVYGLLGKNGTGKSTLLYLISGLLRPDSGTVTVNGMESRLRLPEMLQEVFIVPEEYAMPDMSFEAFADMMRAFYPHFSDDLLAKCLTDFEMPARPNLKELSMGQKKKVYMSFAIATGTRLLMMDEPTNGLDIPSKALFRKVVANYMEDNRTLIISTHQVHDIESLLDHVVIINQSRVLLNSSIADISRRYAFRYLSPQEMDNTVLYAEPTLQGNAVIMPRGEGEETQVDLELLFNATISGKLGNA</sequence>
<reference evidence="5 6" key="1">
    <citation type="submission" date="2019-08" db="EMBL/GenBank/DDBJ databases">
        <title>In-depth cultivation of the pig gut microbiome towards novel bacterial diversity and tailored functional studies.</title>
        <authorList>
            <person name="Wylensek D."/>
            <person name="Hitch T.C.A."/>
            <person name="Clavel T."/>
        </authorList>
    </citation>
    <scope>NUCLEOTIDE SEQUENCE [LARGE SCALE GENOMIC DNA]</scope>
    <source>
        <strain evidence="5 6">LKV-178-WT-2A</strain>
    </source>
</reference>
<evidence type="ECO:0000313" key="5">
    <source>
        <dbReference type="EMBL" id="MST84924.1"/>
    </source>
</evidence>
<dbReference type="CDD" id="cd03230">
    <property type="entry name" value="ABC_DR_subfamily_A"/>
    <property type="match status" value="1"/>
</dbReference>